<reference evidence="3 4" key="1">
    <citation type="submission" date="2014-07" db="EMBL/GenBank/DDBJ databases">
        <title>Draft genome sequence of Thalassospira profundimaris S25-3-2.</title>
        <authorList>
            <person name="Lai Q."/>
            <person name="Shao Z."/>
        </authorList>
    </citation>
    <scope>NUCLEOTIDE SEQUENCE [LARGE SCALE GENOMIC DNA]</scope>
    <source>
        <strain evidence="3 4">S25-3-2</strain>
    </source>
</reference>
<gene>
    <name evidence="3" type="ORF">TH25_25495</name>
</gene>
<dbReference type="InterPro" id="IPR028082">
    <property type="entry name" value="Peripla_BP_I"/>
</dbReference>
<dbReference type="Proteomes" id="UP000252517">
    <property type="component" value="Unassembled WGS sequence"/>
</dbReference>
<organism evidence="3 4">
    <name type="scientific">Thalassospira profundimaris</name>
    <dbReference type="NCBI Taxonomy" id="502049"/>
    <lineage>
        <taxon>Bacteria</taxon>
        <taxon>Pseudomonadati</taxon>
        <taxon>Pseudomonadota</taxon>
        <taxon>Alphaproteobacteria</taxon>
        <taxon>Rhodospirillales</taxon>
        <taxon>Thalassospiraceae</taxon>
        <taxon>Thalassospira</taxon>
    </lineage>
</organism>
<dbReference type="RefSeq" id="WP_147253101.1">
    <property type="nucleotide sequence ID" value="NZ_JPWH01000059.1"/>
</dbReference>
<evidence type="ECO:0000313" key="3">
    <source>
        <dbReference type="EMBL" id="RCK38637.1"/>
    </source>
</evidence>
<comment type="caution">
    <text evidence="3">The sequence shown here is derived from an EMBL/GenBank/DDBJ whole genome shotgun (WGS) entry which is preliminary data.</text>
</comment>
<sequence>MGRLFTFLTGAVVLCTVALPQAAFSAEKEKVFFLLPNSTTTRFENRDAPFFIEAMLEKAPDVELTLVNAQGDPAEQQRQVENAIAQGADLLLFTSADANLAAGHPQKPIAS</sequence>
<feature type="signal peptide" evidence="1">
    <location>
        <begin position="1"/>
        <end position="25"/>
    </location>
</feature>
<dbReference type="Pfam" id="PF13407">
    <property type="entry name" value="Peripla_BP_4"/>
    <property type="match status" value="1"/>
</dbReference>
<evidence type="ECO:0000259" key="2">
    <source>
        <dbReference type="Pfam" id="PF13407"/>
    </source>
</evidence>
<dbReference type="OrthoDB" id="9769193at2"/>
<feature type="chain" id="PRO_5016711146" description="Periplasmic binding protein domain-containing protein" evidence="1">
    <location>
        <begin position="26"/>
        <end position="111"/>
    </location>
</feature>
<accession>A0A367WB75</accession>
<dbReference type="AlphaFoldDB" id="A0A367WB75"/>
<dbReference type="Gene3D" id="3.40.50.2300">
    <property type="match status" value="1"/>
</dbReference>
<feature type="non-terminal residue" evidence="3">
    <location>
        <position position="111"/>
    </location>
</feature>
<dbReference type="EMBL" id="JPWH01000059">
    <property type="protein sequence ID" value="RCK38637.1"/>
    <property type="molecule type" value="Genomic_DNA"/>
</dbReference>
<evidence type="ECO:0000256" key="1">
    <source>
        <dbReference type="SAM" id="SignalP"/>
    </source>
</evidence>
<evidence type="ECO:0000313" key="4">
    <source>
        <dbReference type="Proteomes" id="UP000252517"/>
    </source>
</evidence>
<dbReference type="SUPFAM" id="SSF53822">
    <property type="entry name" value="Periplasmic binding protein-like I"/>
    <property type="match status" value="1"/>
</dbReference>
<protein>
    <recommendedName>
        <fullName evidence="2">Periplasmic binding protein domain-containing protein</fullName>
    </recommendedName>
</protein>
<keyword evidence="1" id="KW-0732">Signal</keyword>
<proteinExistence type="predicted"/>
<dbReference type="InterPro" id="IPR025997">
    <property type="entry name" value="SBP_2_dom"/>
</dbReference>
<feature type="domain" description="Periplasmic binding protein" evidence="2">
    <location>
        <begin position="33"/>
        <end position="101"/>
    </location>
</feature>
<name>A0A367WB75_9PROT</name>